<accession>A0A2A2JZF3</accession>
<evidence type="ECO:0000313" key="3">
    <source>
        <dbReference type="Proteomes" id="UP000218231"/>
    </source>
</evidence>
<gene>
    <name evidence="2" type="ORF">WR25_18396</name>
</gene>
<name>A0A2A2JZF3_9BILA</name>
<dbReference type="EMBL" id="LIAE01010006">
    <property type="protein sequence ID" value="PAV67058.1"/>
    <property type="molecule type" value="Genomic_DNA"/>
</dbReference>
<sequence length="150" mass="17119">MTTRGLLNSKRILGCLSVIFLDKGQSSHCSRKLICRSLFFPVLFLRLVDNQLFVVRIHDFCAFEHDSQQIRRGRRETGMQDCGLENANKKKLHTFVGQTLQQGLFVPLQRTAAVAELQQDGRVEFGNVGGERRDERLQGVEADRSEKDLK</sequence>
<feature type="region of interest" description="Disordered" evidence="1">
    <location>
        <begin position="128"/>
        <end position="150"/>
    </location>
</feature>
<evidence type="ECO:0000313" key="2">
    <source>
        <dbReference type="EMBL" id="PAV67058.1"/>
    </source>
</evidence>
<feature type="compositionally biased region" description="Basic and acidic residues" evidence="1">
    <location>
        <begin position="130"/>
        <end position="150"/>
    </location>
</feature>
<reference evidence="2 3" key="1">
    <citation type="journal article" date="2017" name="Curr. Biol.">
        <title>Genome architecture and evolution of a unichromosomal asexual nematode.</title>
        <authorList>
            <person name="Fradin H."/>
            <person name="Zegar C."/>
            <person name="Gutwein M."/>
            <person name="Lucas J."/>
            <person name="Kovtun M."/>
            <person name="Corcoran D."/>
            <person name="Baugh L.R."/>
            <person name="Kiontke K."/>
            <person name="Gunsalus K."/>
            <person name="Fitch D.H."/>
            <person name="Piano F."/>
        </authorList>
    </citation>
    <scope>NUCLEOTIDE SEQUENCE [LARGE SCALE GENOMIC DNA]</scope>
    <source>
        <strain evidence="2">PF1309</strain>
    </source>
</reference>
<proteinExistence type="predicted"/>
<evidence type="ECO:0000256" key="1">
    <source>
        <dbReference type="SAM" id="MobiDB-lite"/>
    </source>
</evidence>
<comment type="caution">
    <text evidence="2">The sequence shown here is derived from an EMBL/GenBank/DDBJ whole genome shotgun (WGS) entry which is preliminary data.</text>
</comment>
<dbReference type="AlphaFoldDB" id="A0A2A2JZF3"/>
<dbReference type="Proteomes" id="UP000218231">
    <property type="component" value="Unassembled WGS sequence"/>
</dbReference>
<protein>
    <submittedName>
        <fullName evidence="2">Uncharacterized protein</fullName>
    </submittedName>
</protein>
<keyword evidence="3" id="KW-1185">Reference proteome</keyword>
<organism evidence="2 3">
    <name type="scientific">Diploscapter pachys</name>
    <dbReference type="NCBI Taxonomy" id="2018661"/>
    <lineage>
        <taxon>Eukaryota</taxon>
        <taxon>Metazoa</taxon>
        <taxon>Ecdysozoa</taxon>
        <taxon>Nematoda</taxon>
        <taxon>Chromadorea</taxon>
        <taxon>Rhabditida</taxon>
        <taxon>Rhabditina</taxon>
        <taxon>Rhabditomorpha</taxon>
        <taxon>Rhabditoidea</taxon>
        <taxon>Rhabditidae</taxon>
        <taxon>Diploscapter</taxon>
    </lineage>
</organism>